<dbReference type="Proteomes" id="UP001152747">
    <property type="component" value="Unassembled WGS sequence"/>
</dbReference>
<dbReference type="InterPro" id="IPR001245">
    <property type="entry name" value="Ser-Thr/Tyr_kinase_cat_dom"/>
</dbReference>
<evidence type="ECO:0000313" key="15">
    <source>
        <dbReference type="EMBL" id="CAI5455086.1"/>
    </source>
</evidence>
<dbReference type="InterPro" id="IPR020635">
    <property type="entry name" value="Tyr_kinase_cat_dom"/>
</dbReference>
<comment type="subcellular location">
    <subcellularLocation>
        <location evidence="1">Cytoplasm</location>
    </subcellularLocation>
</comment>
<keyword evidence="5" id="KW-0808">Transferase</keyword>
<dbReference type="PROSITE" id="PS00107">
    <property type="entry name" value="PROTEIN_KINASE_ATP"/>
    <property type="match status" value="1"/>
</dbReference>
<proteinExistence type="predicted"/>
<feature type="compositionally biased region" description="Polar residues" evidence="12">
    <location>
        <begin position="923"/>
        <end position="934"/>
    </location>
</feature>
<name>A0A9P1J204_9PELO</name>
<evidence type="ECO:0000256" key="1">
    <source>
        <dbReference type="ARBA" id="ARBA00004496"/>
    </source>
</evidence>
<dbReference type="PRINTS" id="PR00109">
    <property type="entry name" value="TYRKINASE"/>
</dbReference>
<evidence type="ECO:0000256" key="3">
    <source>
        <dbReference type="ARBA" id="ARBA00022443"/>
    </source>
</evidence>
<dbReference type="PANTHER" id="PTHR24418">
    <property type="entry name" value="TYROSINE-PROTEIN KINASE"/>
    <property type="match status" value="1"/>
</dbReference>
<dbReference type="GO" id="GO:0005524">
    <property type="term" value="F:ATP binding"/>
    <property type="evidence" value="ECO:0007669"/>
    <property type="project" value="UniProtKB-UniRule"/>
</dbReference>
<dbReference type="GO" id="GO:0004715">
    <property type="term" value="F:non-membrane spanning protein tyrosine kinase activity"/>
    <property type="evidence" value="ECO:0007669"/>
    <property type="project" value="UniProtKB-EC"/>
</dbReference>
<feature type="domain" description="UBA" evidence="14">
    <location>
        <begin position="1086"/>
        <end position="1129"/>
    </location>
</feature>
<dbReference type="InterPro" id="IPR015940">
    <property type="entry name" value="UBA"/>
</dbReference>
<feature type="compositionally biased region" description="Low complexity" evidence="12">
    <location>
        <begin position="457"/>
        <end position="474"/>
    </location>
</feature>
<keyword evidence="7" id="KW-0418">Kinase</keyword>
<protein>
    <recommendedName>
        <fullName evidence="2">non-specific protein-tyrosine kinase</fullName>
        <ecNumber evidence="2">2.7.10.2</ecNumber>
    </recommendedName>
</protein>
<organism evidence="15 16">
    <name type="scientific">Caenorhabditis angaria</name>
    <dbReference type="NCBI Taxonomy" id="860376"/>
    <lineage>
        <taxon>Eukaryota</taxon>
        <taxon>Metazoa</taxon>
        <taxon>Ecdysozoa</taxon>
        <taxon>Nematoda</taxon>
        <taxon>Chromadorea</taxon>
        <taxon>Rhabditida</taxon>
        <taxon>Rhabditina</taxon>
        <taxon>Rhabditomorpha</taxon>
        <taxon>Rhabditoidea</taxon>
        <taxon>Rhabditidae</taxon>
        <taxon>Peloderinae</taxon>
        <taxon>Caenorhabditis</taxon>
    </lineage>
</organism>
<dbReference type="SMART" id="SM00219">
    <property type="entry name" value="TyrKc"/>
    <property type="match status" value="1"/>
</dbReference>
<dbReference type="Gene3D" id="1.10.510.10">
    <property type="entry name" value="Transferase(Phosphotransferase) domain 1"/>
    <property type="match status" value="1"/>
</dbReference>
<dbReference type="InterPro" id="IPR055175">
    <property type="entry name" value="ACK/TNK-like_SAM"/>
</dbReference>
<dbReference type="GO" id="GO:0004674">
    <property type="term" value="F:protein serine/threonine kinase activity"/>
    <property type="evidence" value="ECO:0007669"/>
    <property type="project" value="UniProtKB-EC"/>
</dbReference>
<evidence type="ECO:0000256" key="8">
    <source>
        <dbReference type="ARBA" id="ARBA00022840"/>
    </source>
</evidence>
<evidence type="ECO:0000256" key="10">
    <source>
        <dbReference type="ARBA" id="ARBA00047899"/>
    </source>
</evidence>
<evidence type="ECO:0000256" key="7">
    <source>
        <dbReference type="ARBA" id="ARBA00022777"/>
    </source>
</evidence>
<evidence type="ECO:0000259" key="14">
    <source>
        <dbReference type="PROSITE" id="PS50030"/>
    </source>
</evidence>
<evidence type="ECO:0000256" key="9">
    <source>
        <dbReference type="ARBA" id="ARBA00023137"/>
    </source>
</evidence>
<dbReference type="InterPro" id="IPR011009">
    <property type="entry name" value="Kinase-like_dom_sf"/>
</dbReference>
<feature type="domain" description="Protein kinase" evidence="13">
    <location>
        <begin position="108"/>
        <end position="370"/>
    </location>
</feature>
<keyword evidence="6 11" id="KW-0547">Nucleotide-binding</keyword>
<dbReference type="EC" id="2.7.10.2" evidence="2"/>
<dbReference type="SMART" id="SM00165">
    <property type="entry name" value="UBA"/>
    <property type="match status" value="1"/>
</dbReference>
<evidence type="ECO:0000256" key="2">
    <source>
        <dbReference type="ARBA" id="ARBA00011903"/>
    </source>
</evidence>
<dbReference type="FunFam" id="1.10.510.10:FF:000521">
    <property type="entry name" value="Tyrosine-protein kinase pr2"/>
    <property type="match status" value="1"/>
</dbReference>
<dbReference type="PROSITE" id="PS50030">
    <property type="entry name" value="UBA"/>
    <property type="match status" value="1"/>
</dbReference>
<evidence type="ECO:0000256" key="11">
    <source>
        <dbReference type="PROSITE-ProRule" id="PRU10141"/>
    </source>
</evidence>
<dbReference type="InterPro" id="IPR015116">
    <property type="entry name" value="Cdc42-bd-like"/>
</dbReference>
<feature type="binding site" evidence="11">
    <location>
        <position position="140"/>
    </location>
    <ligand>
        <name>ATP</name>
        <dbReference type="ChEBI" id="CHEBI:30616"/>
    </ligand>
</feature>
<accession>A0A9P1J204</accession>
<feature type="region of interest" description="Disordered" evidence="12">
    <location>
        <begin position="449"/>
        <end position="477"/>
    </location>
</feature>
<evidence type="ECO:0000256" key="6">
    <source>
        <dbReference type="ARBA" id="ARBA00022741"/>
    </source>
</evidence>
<feature type="region of interest" description="Disordered" evidence="12">
    <location>
        <begin position="922"/>
        <end position="941"/>
    </location>
</feature>
<evidence type="ECO:0000313" key="16">
    <source>
        <dbReference type="Proteomes" id="UP001152747"/>
    </source>
</evidence>
<dbReference type="AlphaFoldDB" id="A0A9P1J204"/>
<comment type="catalytic activity">
    <reaction evidence="10">
        <text>L-threonyl-[protein] + ATP = O-phospho-L-threonyl-[protein] + ADP + H(+)</text>
        <dbReference type="Rhea" id="RHEA:46608"/>
        <dbReference type="Rhea" id="RHEA-COMP:11060"/>
        <dbReference type="Rhea" id="RHEA-COMP:11605"/>
        <dbReference type="ChEBI" id="CHEBI:15378"/>
        <dbReference type="ChEBI" id="CHEBI:30013"/>
        <dbReference type="ChEBI" id="CHEBI:30616"/>
        <dbReference type="ChEBI" id="CHEBI:61977"/>
        <dbReference type="ChEBI" id="CHEBI:456216"/>
        <dbReference type="EC" id="2.7.11.1"/>
    </reaction>
</comment>
<dbReference type="InterPro" id="IPR037085">
    <property type="entry name" value="Cdc42-bd-like_dom_sf"/>
</dbReference>
<dbReference type="InterPro" id="IPR050198">
    <property type="entry name" value="Non-receptor_tyrosine_kinases"/>
</dbReference>
<keyword evidence="16" id="KW-1185">Reference proteome</keyword>
<evidence type="ECO:0000256" key="5">
    <source>
        <dbReference type="ARBA" id="ARBA00022679"/>
    </source>
</evidence>
<evidence type="ECO:0000256" key="4">
    <source>
        <dbReference type="ARBA" id="ARBA00022490"/>
    </source>
</evidence>
<reference evidence="15" key="1">
    <citation type="submission" date="2022-11" db="EMBL/GenBank/DDBJ databases">
        <authorList>
            <person name="Kikuchi T."/>
        </authorList>
    </citation>
    <scope>NUCLEOTIDE SEQUENCE</scope>
    <source>
        <strain evidence="15">PS1010</strain>
    </source>
</reference>
<gene>
    <name evidence="15" type="ORF">CAMP_LOCUS17723</name>
</gene>
<dbReference type="OrthoDB" id="635774at2759"/>
<keyword evidence="4" id="KW-0963">Cytoplasm</keyword>
<dbReference type="EMBL" id="CANHGI010000006">
    <property type="protein sequence ID" value="CAI5455086.1"/>
    <property type="molecule type" value="Genomic_DNA"/>
</dbReference>
<comment type="caution">
    <text evidence="15">The sequence shown here is derived from an EMBL/GenBank/DDBJ whole genome shotgun (WGS) entry which is preliminary data.</text>
</comment>
<dbReference type="GO" id="GO:0005737">
    <property type="term" value="C:cytoplasm"/>
    <property type="evidence" value="ECO:0007669"/>
    <property type="project" value="UniProtKB-SubCell"/>
</dbReference>
<dbReference type="Pfam" id="PF07714">
    <property type="entry name" value="PK_Tyr_Ser-Thr"/>
    <property type="match status" value="1"/>
</dbReference>
<dbReference type="SUPFAM" id="SSF56112">
    <property type="entry name" value="Protein kinase-like (PK-like)"/>
    <property type="match status" value="1"/>
</dbReference>
<dbReference type="Gene3D" id="4.10.680.10">
    <property type="entry name" value="Cdc42-like binding domain"/>
    <property type="match status" value="1"/>
</dbReference>
<keyword evidence="9" id="KW-0829">Tyrosine-protein kinase</keyword>
<dbReference type="PROSITE" id="PS50011">
    <property type="entry name" value="PROTEIN_KINASE_DOM"/>
    <property type="match status" value="1"/>
</dbReference>
<dbReference type="InterPro" id="IPR000719">
    <property type="entry name" value="Prot_kinase_dom"/>
</dbReference>
<dbReference type="InterPro" id="IPR017441">
    <property type="entry name" value="Protein_kinase_ATP_BS"/>
</dbReference>
<dbReference type="Pfam" id="PF09027">
    <property type="entry name" value="GTPase_binding"/>
    <property type="match status" value="1"/>
</dbReference>
<keyword evidence="8 11" id="KW-0067">ATP-binding</keyword>
<evidence type="ECO:0000256" key="12">
    <source>
        <dbReference type="SAM" id="MobiDB-lite"/>
    </source>
</evidence>
<keyword evidence="3" id="KW-0728">SH3 domain</keyword>
<dbReference type="Pfam" id="PF22931">
    <property type="entry name" value="SAM_TNK"/>
    <property type="match status" value="1"/>
</dbReference>
<sequence>MTAGTSGVLVDDHVLEILRKAKVEQFSNRFIFQLQVRRFDHFAQVRDKDMISIGLQPAQVKDLRDQIQKMSRELWNRSDPKQVYIASDATSNSQVSTDDRAVIPNSQVKLFEKLGEGSFAVVKRGIWMQNETKKIDVAVKILRDASPTVMEDLKIEAGHLLKLQHPALIRLYGYCQQPAMMVFELCEGGSLLDRLRTDDKPIVLVTQLLDYSVQIAKAFQFLESKHRVHRDLAARNILLSKDEQVVKICDFGLMRSLADNQQMYTMSPEKKVPFAWCAPESLKHRKFSHASDVWSYGVLLWELFTYGEEPWTGSRAIEVMKLIESGERLEKPKYCSTKIYQIMQNCWKHSPDQRCKFNTIREDLKAASFLNCIVREPFSTTQPGYLKLAIRDEVIIIENESNSDYYGQSRKTHNFGIFPSTNVFVQSNTAATSVPITPQKIPAITPVKITPAPPQQKPKMAPTTTTNSKATPTAGSSRISMPVAGSFIHTGHGDPLGNSWGNPSTIDAVYLKNPVKGVPLSRSNGVQIIASKSDINNISSSHPSTSLSLQLDDDFERAFNDSFSPSAIEYPRDIGHTSDISIRGDYGINLTNASTSANVFEKHIPQPALIPTKADTVRLPPPVETIQIIKPKTDINFNQPRHASSSASRLDAMVPTPAPTIIKNQSNGHLPQNLANELKVRIESDAARPRPVSVIGSANVPSFQQPTRPVSVFHAPSNVPLQPTQIPCLVPTPINNTVNMQKTLNQELKVNLTRRATEITTSKPTRSQSTSAQPVIPQPTIPQQQIQPAPKAVISQPEIKQQQIQPTPKPVMAPPNFDAPVAPKSDKVVIRKSSENPALSQDERRSKIISQVSDWLPAPSPLLLGANTTPPTIVAPTKPTHITTLTPAPAVAPTPVPAPVVKKISEPVLSNTVLQPTVLPSARTKSTVDPPTVQQEKRAPVQAPPQVPLFNITNSSTPHVYPSVYPNYSNGYGINNGYAFSNYNSYYNPYGNPSMMRPITMGPTILPSLPSSENQASTSNMITQPLGESDIAELLGRPRSTSVAAVATPKPLSDLSQKMEVLYKEANFTHRGNCDAMVARCNGDVELALKRLKQAQLVEIGVAENVEKARTALEARNYDLAAAANLLLG</sequence>
<dbReference type="FunFam" id="4.10.680.10:FF:000001">
    <property type="entry name" value="activated CDC42 kinase 1 isoform X1"/>
    <property type="match status" value="1"/>
</dbReference>
<evidence type="ECO:0000259" key="13">
    <source>
        <dbReference type="PROSITE" id="PS50011"/>
    </source>
</evidence>